<dbReference type="Pfam" id="PF06635">
    <property type="entry name" value="T3SS_SCTL"/>
    <property type="match status" value="1"/>
</dbReference>
<proteinExistence type="predicted"/>
<reference evidence="2" key="2">
    <citation type="submission" date="2023-01" db="EMBL/GenBank/DDBJ databases">
        <authorList>
            <person name="Sun Q."/>
            <person name="Evtushenko L."/>
        </authorList>
    </citation>
    <scope>NUCLEOTIDE SEQUENCE</scope>
    <source>
        <strain evidence="2">VKM B-2222</strain>
    </source>
</reference>
<sequence length="201" mass="21911">MMARTRQIQSSRILRKKDLAKLRDADRILREAEKASETSRQSAKVLEQEILDAAHKRALRDAARAASRVIADAEAATSSRMQNLETELAQLVSQTVRAILGSYAEEDATYRAALNVLSQLREHRQGRVFAAPDVVDLMRRAVTDLGKDGAEVTQVLTDSGLASGQAFLVSDRGSVEIGLSALTDSALRIWEGPGAGKDRPE</sequence>
<name>A0AAD3NZE1_9RHOB</name>
<dbReference type="EMBL" id="BSFH01000085">
    <property type="protein sequence ID" value="GLK65366.1"/>
    <property type="molecule type" value="Genomic_DNA"/>
</dbReference>
<evidence type="ECO:0000313" key="3">
    <source>
        <dbReference type="Proteomes" id="UP001143349"/>
    </source>
</evidence>
<gene>
    <name evidence="2" type="ORF">GCM10017635_28410</name>
</gene>
<keyword evidence="1" id="KW-0175">Coiled coil</keyword>
<organism evidence="2 3">
    <name type="scientific">Paracoccus kondratievae</name>
    <dbReference type="NCBI Taxonomy" id="135740"/>
    <lineage>
        <taxon>Bacteria</taxon>
        <taxon>Pseudomonadati</taxon>
        <taxon>Pseudomonadota</taxon>
        <taxon>Alphaproteobacteria</taxon>
        <taxon>Rhodobacterales</taxon>
        <taxon>Paracoccaceae</taxon>
        <taxon>Paracoccus</taxon>
    </lineage>
</organism>
<accession>A0AAD3NZE1</accession>
<dbReference type="AlphaFoldDB" id="A0AAD3NZE1"/>
<dbReference type="RefSeq" id="WP_172686454.1">
    <property type="nucleotide sequence ID" value="NZ_KP294352.1"/>
</dbReference>
<dbReference type="Proteomes" id="UP001143349">
    <property type="component" value="Unassembled WGS sequence"/>
</dbReference>
<evidence type="ECO:0000313" key="2">
    <source>
        <dbReference type="EMBL" id="GLK65366.1"/>
    </source>
</evidence>
<keyword evidence="3" id="KW-1185">Reference proteome</keyword>
<protein>
    <submittedName>
        <fullName evidence="2">Uncharacterized protein</fullName>
    </submittedName>
</protein>
<feature type="coiled-coil region" evidence="1">
    <location>
        <begin position="29"/>
        <end position="94"/>
    </location>
</feature>
<comment type="caution">
    <text evidence="2">The sequence shown here is derived from an EMBL/GenBank/DDBJ whole genome shotgun (WGS) entry which is preliminary data.</text>
</comment>
<dbReference type="InterPro" id="IPR010586">
    <property type="entry name" value="T3SS_stator_protein"/>
</dbReference>
<evidence type="ECO:0000256" key="1">
    <source>
        <dbReference type="SAM" id="Coils"/>
    </source>
</evidence>
<reference evidence="2" key="1">
    <citation type="journal article" date="2014" name="Int. J. Syst. Evol. Microbiol.">
        <title>Complete genome sequence of Corynebacterium casei LMG S-19264T (=DSM 44701T), isolated from a smear-ripened cheese.</title>
        <authorList>
            <consortium name="US DOE Joint Genome Institute (JGI-PGF)"/>
            <person name="Walter F."/>
            <person name="Albersmeier A."/>
            <person name="Kalinowski J."/>
            <person name="Ruckert C."/>
        </authorList>
    </citation>
    <scope>NUCLEOTIDE SEQUENCE</scope>
    <source>
        <strain evidence="2">VKM B-2222</strain>
    </source>
</reference>